<evidence type="ECO:0000313" key="2">
    <source>
        <dbReference type="Proteomes" id="UP000026902"/>
    </source>
</evidence>
<reference evidence="2" key="1">
    <citation type="submission" date="2014-09" db="EMBL/GenBank/DDBJ databases">
        <authorList>
            <person name="Sauder A.B."/>
            <person name="McKenzie Q.R."/>
            <person name="Temple L.M."/>
            <person name="Alexis B.K."/>
            <person name="Al-Atrache Z."/>
            <person name="Lewis L.O."/>
            <person name="Loesser-Casey K.E."/>
            <person name="Mitchell K.J."/>
        </authorList>
    </citation>
    <scope>NUCLEOTIDE SEQUENCE [LARGE SCALE GENOMIC DNA]</scope>
</reference>
<name>A0A024AZA5_9CAUD</name>
<dbReference type="KEGG" id="vg:19526328"/>
<dbReference type="RefSeq" id="YP_009036928.1">
    <property type="nucleotide sequence ID" value="NC_024216.1"/>
</dbReference>
<protein>
    <submittedName>
        <fullName evidence="1">Uncharacterized protein</fullName>
    </submittedName>
</protein>
<keyword evidence="2" id="KW-1185">Reference proteome</keyword>
<dbReference type="GeneID" id="19526328"/>
<accession>A0A024AZA5</accession>
<evidence type="ECO:0000313" key="1">
    <source>
        <dbReference type="EMBL" id="AHZ09462.1"/>
    </source>
</evidence>
<organism evidence="1 2">
    <name type="scientific">Bacillus phage CAM003</name>
    <dbReference type="NCBI Taxonomy" id="1486657"/>
    <lineage>
        <taxon>Viruses</taxon>
        <taxon>Duplodnaviria</taxon>
        <taxon>Heunggongvirae</taxon>
        <taxon>Uroviricota</taxon>
        <taxon>Caudoviricetes</taxon>
        <taxon>Herelleviridae</taxon>
        <taxon>Bastillevirinae</taxon>
        <taxon>Bastillevirus</taxon>
        <taxon>Bastillevirus CAM003</taxon>
    </lineage>
</organism>
<dbReference type="EMBL" id="KJ489397">
    <property type="protein sequence ID" value="AHZ09462.1"/>
    <property type="molecule type" value="Genomic_DNA"/>
</dbReference>
<proteinExistence type="predicted"/>
<sequence>MPPRFKEVAECTYKEMTNDRLELCSFLSLRRMFKRYLDGQVERWELVTSITMHCKVYNKDYLEIAAIL</sequence>
<dbReference type="Proteomes" id="UP000026902">
    <property type="component" value="Segment"/>
</dbReference>